<accession>A0A380KQ74</accession>
<dbReference type="Proteomes" id="UP000255352">
    <property type="component" value="Unassembled WGS sequence"/>
</dbReference>
<evidence type="ECO:0000313" key="1">
    <source>
        <dbReference type="EMBL" id="SUN68822.1"/>
    </source>
</evidence>
<name>A0A380KQ74_9STRE</name>
<reference evidence="1 2" key="1">
    <citation type="submission" date="2018-06" db="EMBL/GenBank/DDBJ databases">
        <authorList>
            <consortium name="Pathogen Informatics"/>
            <person name="Doyle S."/>
        </authorList>
    </citation>
    <scope>NUCLEOTIDE SEQUENCE [LARGE SCALE GENOMIC DNA]</scope>
    <source>
        <strain evidence="1 2">NCTC13760</strain>
    </source>
</reference>
<proteinExistence type="predicted"/>
<organism evidence="1 2">
    <name type="scientific">Streptococcus infantarius</name>
    <dbReference type="NCBI Taxonomy" id="102684"/>
    <lineage>
        <taxon>Bacteria</taxon>
        <taxon>Bacillati</taxon>
        <taxon>Bacillota</taxon>
        <taxon>Bacilli</taxon>
        <taxon>Lactobacillales</taxon>
        <taxon>Streptococcaceae</taxon>
        <taxon>Streptococcus</taxon>
    </lineage>
</organism>
<gene>
    <name evidence="1" type="ORF">NCTC13760_01522</name>
</gene>
<dbReference type="EMBL" id="UHFP01000001">
    <property type="protein sequence ID" value="SUN68822.1"/>
    <property type="molecule type" value="Genomic_DNA"/>
</dbReference>
<sequence>MFVLLCTRTKGCVKYMGVRQIKSPVEILFMSLETEKRVGNFEEIRFLSKSWFLVVDLKQLTELFYSHPRTVE</sequence>
<dbReference type="AlphaFoldDB" id="A0A380KQ74"/>
<evidence type="ECO:0000313" key="2">
    <source>
        <dbReference type="Proteomes" id="UP000255352"/>
    </source>
</evidence>
<protein>
    <submittedName>
        <fullName evidence="1">Uncharacterized protein</fullName>
    </submittedName>
</protein>